<dbReference type="InterPro" id="IPR028082">
    <property type="entry name" value="Peripla_BP_I"/>
</dbReference>
<feature type="domain" description="Leucine-binding protein" evidence="5">
    <location>
        <begin position="78"/>
        <end position="407"/>
    </location>
</feature>
<dbReference type="CDD" id="cd06348">
    <property type="entry name" value="PBP1_ABC_HAAT-like"/>
    <property type="match status" value="1"/>
</dbReference>
<evidence type="ECO:0000256" key="2">
    <source>
        <dbReference type="ARBA" id="ARBA00022729"/>
    </source>
</evidence>
<proteinExistence type="inferred from homology"/>
<evidence type="ECO:0000256" key="3">
    <source>
        <dbReference type="ARBA" id="ARBA00022970"/>
    </source>
</evidence>
<comment type="caution">
    <text evidence="6">The sequence shown here is derived from an EMBL/GenBank/DDBJ whole genome shotgun (WGS) entry which is preliminary data.</text>
</comment>
<gene>
    <name evidence="6" type="ORF">F6X51_12765</name>
</gene>
<feature type="region of interest" description="Disordered" evidence="4">
    <location>
        <begin position="1"/>
        <end position="26"/>
    </location>
</feature>
<comment type="similarity">
    <text evidence="1">Belongs to the leucine-binding protein family.</text>
</comment>
<evidence type="ECO:0000259" key="5">
    <source>
        <dbReference type="Pfam" id="PF13458"/>
    </source>
</evidence>
<reference evidence="6 7" key="1">
    <citation type="submission" date="2019-09" db="EMBL/GenBank/DDBJ databases">
        <title>YIM 132548 draft genome.</title>
        <authorList>
            <person name="Jiang L."/>
        </authorList>
    </citation>
    <scope>NUCLEOTIDE SEQUENCE [LARGE SCALE GENOMIC DNA]</scope>
    <source>
        <strain evidence="6 7">YIM 132548</strain>
    </source>
</reference>
<dbReference type="InterPro" id="IPR051010">
    <property type="entry name" value="BCAA_transport"/>
</dbReference>
<evidence type="ECO:0000313" key="6">
    <source>
        <dbReference type="EMBL" id="KAB1073210.1"/>
    </source>
</evidence>
<dbReference type="Proteomes" id="UP000441523">
    <property type="component" value="Unassembled WGS sequence"/>
</dbReference>
<sequence length="429" mass="44943">MSCGAHGSGSLDTATDPRRALPCPSRYGSAAGAGRFPSRSALMPPARLSRRQAIALSAAVALAPGTSLGQAGAGKVAKIGLVQSTTGGSAALYGTEQKQAIELAFDEINDARTLGDITLRALHADDGADRGQTVNIFQRLIRQDKVVAILGPSLSNSAFAADPLAEQAGIPVVASSNTAPNLTKIGNFIFRTSVPEDQVFPTVLAYAVKKHGVKRVALVYGLDDALTRGAHDVQRKAVQDLGLEPVGIESYQRGDVDFSAQLTKIKAQKPDAIILGALAEEAAAILRQAKQLGFDEKVVFVGCNANISAKLFELAGPAANGILVGAAWFAGYDHPKSKAFVEAYRKRYGSTPDIYAAQGYDAAYLIAEAIRRADTVTDGRAVRDKLAGIQDFEGVLGRFGWSAERDATVTPKVLIGDGQAKVFVAAPAV</sequence>
<dbReference type="SUPFAM" id="SSF53822">
    <property type="entry name" value="Periplasmic binding protein-like I"/>
    <property type="match status" value="1"/>
</dbReference>
<keyword evidence="2" id="KW-0732">Signal</keyword>
<protein>
    <submittedName>
        <fullName evidence="6">ABC transporter substrate-binding protein</fullName>
    </submittedName>
</protein>
<evidence type="ECO:0000256" key="4">
    <source>
        <dbReference type="SAM" id="MobiDB-lite"/>
    </source>
</evidence>
<dbReference type="GO" id="GO:0006865">
    <property type="term" value="P:amino acid transport"/>
    <property type="evidence" value="ECO:0007669"/>
    <property type="project" value="UniProtKB-KW"/>
</dbReference>
<dbReference type="Pfam" id="PF13458">
    <property type="entry name" value="Peripla_BP_6"/>
    <property type="match status" value="1"/>
</dbReference>
<dbReference type="PANTHER" id="PTHR30483">
    <property type="entry name" value="LEUCINE-SPECIFIC-BINDING PROTEIN"/>
    <property type="match status" value="1"/>
</dbReference>
<keyword evidence="7" id="KW-1185">Reference proteome</keyword>
<dbReference type="AlphaFoldDB" id="A0A6N6MW59"/>
<dbReference type="EMBL" id="VZZJ01000009">
    <property type="protein sequence ID" value="KAB1073210.1"/>
    <property type="molecule type" value="Genomic_DNA"/>
</dbReference>
<dbReference type="PANTHER" id="PTHR30483:SF6">
    <property type="entry name" value="PERIPLASMIC BINDING PROTEIN OF ABC TRANSPORTER FOR NATURAL AMINO ACIDS"/>
    <property type="match status" value="1"/>
</dbReference>
<dbReference type="Gene3D" id="3.40.50.2300">
    <property type="match status" value="2"/>
</dbReference>
<organism evidence="6 7">
    <name type="scientific">Methylobacterium planeticum</name>
    <dbReference type="NCBI Taxonomy" id="2615211"/>
    <lineage>
        <taxon>Bacteria</taxon>
        <taxon>Pseudomonadati</taxon>
        <taxon>Pseudomonadota</taxon>
        <taxon>Alphaproteobacteria</taxon>
        <taxon>Hyphomicrobiales</taxon>
        <taxon>Methylobacteriaceae</taxon>
        <taxon>Methylobacterium</taxon>
    </lineage>
</organism>
<name>A0A6N6MW59_9HYPH</name>
<keyword evidence="3" id="KW-0813">Transport</keyword>
<evidence type="ECO:0000313" key="7">
    <source>
        <dbReference type="Proteomes" id="UP000441523"/>
    </source>
</evidence>
<keyword evidence="3" id="KW-0029">Amino-acid transport</keyword>
<dbReference type="InterPro" id="IPR028081">
    <property type="entry name" value="Leu-bd"/>
</dbReference>
<evidence type="ECO:0000256" key="1">
    <source>
        <dbReference type="ARBA" id="ARBA00010062"/>
    </source>
</evidence>
<accession>A0A6N6MW59</accession>